<keyword evidence="1" id="KW-1133">Transmembrane helix</keyword>
<gene>
    <name evidence="2" type="ORF">SAMN05421543_109101</name>
</gene>
<keyword evidence="1" id="KW-0472">Membrane</keyword>
<accession>A0A1I7JCC1</accession>
<dbReference type="AlphaFoldDB" id="A0A1I7JCC1"/>
<keyword evidence="1" id="KW-0812">Transmembrane</keyword>
<reference evidence="3" key="1">
    <citation type="submission" date="2016-10" db="EMBL/GenBank/DDBJ databases">
        <authorList>
            <person name="Varghese N."/>
        </authorList>
    </citation>
    <scope>NUCLEOTIDE SEQUENCE [LARGE SCALE GENOMIC DNA]</scope>
    <source>
        <strain evidence="3">DSM 17980</strain>
    </source>
</reference>
<proteinExistence type="predicted"/>
<feature type="transmembrane region" description="Helical" evidence="1">
    <location>
        <begin position="184"/>
        <end position="203"/>
    </location>
</feature>
<feature type="transmembrane region" description="Helical" evidence="1">
    <location>
        <begin position="209"/>
        <end position="227"/>
    </location>
</feature>
<sequence>MHTDKDFRADWAGYWCTLGRLLRGTRVLHQQLDIPLEQGIRRSRWTALWVAALGVAAGLIACPDAWAALRQALRLPAEGWAFMATSAAWVALTALIAVALYGFLRLYTLVTHVIATNVFKTRGQRLRLLNVECTALTLTAPVSAGVALTHWSVWGGALISSAFALYAAWVMGLGYAAVFHKRPLSGLGLWLVTSAVSGFVLLIGALAVAVTAGVLSLFFLVVLRLFVHRGQ</sequence>
<evidence type="ECO:0008006" key="4">
    <source>
        <dbReference type="Google" id="ProtNLM"/>
    </source>
</evidence>
<feature type="transmembrane region" description="Helical" evidence="1">
    <location>
        <begin position="154"/>
        <end position="177"/>
    </location>
</feature>
<feature type="transmembrane region" description="Helical" evidence="1">
    <location>
        <begin position="128"/>
        <end position="148"/>
    </location>
</feature>
<evidence type="ECO:0000313" key="3">
    <source>
        <dbReference type="Proteomes" id="UP000183508"/>
    </source>
</evidence>
<name>A0A1I7JCC1_9BACL</name>
<keyword evidence="3" id="KW-1185">Reference proteome</keyword>
<evidence type="ECO:0000313" key="2">
    <source>
        <dbReference type="EMBL" id="SFU82808.1"/>
    </source>
</evidence>
<dbReference type="RefSeq" id="WP_074952177.1">
    <property type="nucleotide sequence ID" value="NZ_FPBV01000009.1"/>
</dbReference>
<dbReference type="EMBL" id="FPBV01000009">
    <property type="protein sequence ID" value="SFU82808.1"/>
    <property type="molecule type" value="Genomic_DNA"/>
</dbReference>
<dbReference type="Proteomes" id="UP000183508">
    <property type="component" value="Unassembled WGS sequence"/>
</dbReference>
<organism evidence="2 3">
    <name type="scientific">Alicyclobacillus macrosporangiidus</name>
    <dbReference type="NCBI Taxonomy" id="392015"/>
    <lineage>
        <taxon>Bacteria</taxon>
        <taxon>Bacillati</taxon>
        <taxon>Bacillota</taxon>
        <taxon>Bacilli</taxon>
        <taxon>Bacillales</taxon>
        <taxon>Alicyclobacillaceae</taxon>
        <taxon>Alicyclobacillus</taxon>
    </lineage>
</organism>
<evidence type="ECO:0000256" key="1">
    <source>
        <dbReference type="SAM" id="Phobius"/>
    </source>
</evidence>
<feature type="transmembrane region" description="Helical" evidence="1">
    <location>
        <begin position="80"/>
        <end position="107"/>
    </location>
</feature>
<dbReference type="OrthoDB" id="2377238at2"/>
<feature type="transmembrane region" description="Helical" evidence="1">
    <location>
        <begin position="47"/>
        <end position="68"/>
    </location>
</feature>
<protein>
    <recommendedName>
        <fullName evidence="4">Yip1 domain-containing protein</fullName>
    </recommendedName>
</protein>